<feature type="transmembrane region" description="Helical" evidence="8">
    <location>
        <begin position="74"/>
        <end position="95"/>
    </location>
</feature>
<gene>
    <name evidence="9" type="ORF">H8S37_16235</name>
</gene>
<feature type="transmembrane region" description="Helical" evidence="8">
    <location>
        <begin position="121"/>
        <end position="142"/>
    </location>
</feature>
<keyword evidence="5 8" id="KW-1133">Transmembrane helix</keyword>
<comment type="caution">
    <text evidence="9">The sequence shown here is derived from an EMBL/GenBank/DDBJ whole genome shotgun (WGS) entry which is preliminary data.</text>
</comment>
<feature type="transmembrane region" description="Helical" evidence="8">
    <location>
        <begin position="227"/>
        <end position="250"/>
    </location>
</feature>
<feature type="transmembrane region" description="Helical" evidence="8">
    <location>
        <begin position="312"/>
        <end position="331"/>
    </location>
</feature>
<feature type="transmembrane region" description="Helical" evidence="8">
    <location>
        <begin position="188"/>
        <end position="207"/>
    </location>
</feature>
<evidence type="ECO:0000256" key="5">
    <source>
        <dbReference type="ARBA" id="ARBA00022989"/>
    </source>
</evidence>
<dbReference type="Gene3D" id="1.20.1730.10">
    <property type="entry name" value="Sodium/glucose cotransporter"/>
    <property type="match status" value="1"/>
</dbReference>
<keyword evidence="3" id="KW-0813">Transport</keyword>
<dbReference type="PROSITE" id="PS50283">
    <property type="entry name" value="NA_SOLUT_SYMP_3"/>
    <property type="match status" value="1"/>
</dbReference>
<evidence type="ECO:0000313" key="10">
    <source>
        <dbReference type="Proteomes" id="UP000652477"/>
    </source>
</evidence>
<feature type="transmembrane region" description="Helical" evidence="8">
    <location>
        <begin position="271"/>
        <end position="297"/>
    </location>
</feature>
<dbReference type="PANTHER" id="PTHR48086:SF7">
    <property type="entry name" value="SODIUM-SOLUTE SYMPORTER-RELATED"/>
    <property type="match status" value="1"/>
</dbReference>
<dbReference type="PANTHER" id="PTHR48086">
    <property type="entry name" value="SODIUM/PROLINE SYMPORTER-RELATED"/>
    <property type="match status" value="1"/>
</dbReference>
<evidence type="ECO:0000256" key="7">
    <source>
        <dbReference type="RuleBase" id="RU362091"/>
    </source>
</evidence>
<sequence>MEGNFGTFFLIGFALYVVLMIVVGYISSKGKSSGKGYLTGGGQLPFFLIFATMGATLIGTGSSIGATANGFKMGFGGAAYGLGAALGVLTLAWIAKKTKLREKNFVTMAEEAQFHYNGNKLVKSVMSIMMYVIEVVWLGNHVNGGATYLSYVTGLDLVTSKAIAVLAFGVYVIIGGYLAVVWTDLIQLTILVIGFIAITAVCLPMAGGWSGITDTITAAGMEGNLSFYGVGTMGVMALVSLIWSIFIPCWGTPTYRMRVYTAKSNKTATNALKTSGLLLLGFSLLPAIIGMAAFTIATNNNAASVLENPDFAFTYIATTALGPVLGLLFMISGLSATMSSGDSDAIAGVTIAIQDIYPIFTGKSLPEEKVGKWSRIMTVVTLLLAFCATLFAQDVISYISNVIGSIIPGVSIAMVLGALWKRATWQGGLASVGIGTLFGVLYLFVTPFQEWIVGIFTGPAIPATIVALVAEVVVSLCTKKVEMSEEERMALVVESRGTAQ</sequence>
<dbReference type="Proteomes" id="UP000652477">
    <property type="component" value="Unassembled WGS sequence"/>
</dbReference>
<feature type="transmembrane region" description="Helical" evidence="8">
    <location>
        <begin position="398"/>
        <end position="420"/>
    </location>
</feature>
<dbReference type="RefSeq" id="WP_186877112.1">
    <property type="nucleotide sequence ID" value="NZ_JACOPF010000005.1"/>
</dbReference>
<feature type="transmembrane region" description="Helical" evidence="8">
    <location>
        <begin position="373"/>
        <end position="392"/>
    </location>
</feature>
<comment type="similarity">
    <text evidence="2 7">Belongs to the sodium:solute symporter (SSF) (TC 2.A.21) family.</text>
</comment>
<evidence type="ECO:0000256" key="3">
    <source>
        <dbReference type="ARBA" id="ARBA00022448"/>
    </source>
</evidence>
<keyword evidence="6 8" id="KW-0472">Membrane</keyword>
<protein>
    <submittedName>
        <fullName evidence="9">Sodium:solute symporter family protein</fullName>
    </submittedName>
</protein>
<keyword evidence="4 8" id="KW-0812">Transmembrane</keyword>
<accession>A0A923LLZ3</accession>
<feature type="transmembrane region" description="Helical" evidence="8">
    <location>
        <begin position="427"/>
        <end position="445"/>
    </location>
</feature>
<evidence type="ECO:0000256" key="4">
    <source>
        <dbReference type="ARBA" id="ARBA00022692"/>
    </source>
</evidence>
<dbReference type="GO" id="GO:0022857">
    <property type="term" value="F:transmembrane transporter activity"/>
    <property type="evidence" value="ECO:0007669"/>
    <property type="project" value="InterPro"/>
</dbReference>
<dbReference type="GO" id="GO:0005886">
    <property type="term" value="C:plasma membrane"/>
    <property type="evidence" value="ECO:0007669"/>
    <property type="project" value="TreeGrafter"/>
</dbReference>
<dbReference type="InterPro" id="IPR001734">
    <property type="entry name" value="Na/solute_symporter"/>
</dbReference>
<evidence type="ECO:0000256" key="8">
    <source>
        <dbReference type="SAM" id="Phobius"/>
    </source>
</evidence>
<evidence type="ECO:0000313" key="9">
    <source>
        <dbReference type="EMBL" id="MBC5690462.1"/>
    </source>
</evidence>
<keyword evidence="10" id="KW-1185">Reference proteome</keyword>
<dbReference type="CDD" id="cd10322">
    <property type="entry name" value="SLC5sbd"/>
    <property type="match status" value="1"/>
</dbReference>
<reference evidence="9" key="1">
    <citation type="submission" date="2020-08" db="EMBL/GenBank/DDBJ databases">
        <title>Genome public.</title>
        <authorList>
            <person name="Liu C."/>
            <person name="Sun Q."/>
        </authorList>
    </citation>
    <scope>NUCLEOTIDE SEQUENCE</scope>
    <source>
        <strain evidence="9">NSJ-55</strain>
    </source>
</reference>
<dbReference type="AlphaFoldDB" id="A0A923LLZ3"/>
<proteinExistence type="inferred from homology"/>
<feature type="transmembrane region" description="Helical" evidence="8">
    <location>
        <begin position="46"/>
        <end position="68"/>
    </location>
</feature>
<organism evidence="9 10">
    <name type="scientific">Mediterraneibacter hominis</name>
    <dbReference type="NCBI Taxonomy" id="2763054"/>
    <lineage>
        <taxon>Bacteria</taxon>
        <taxon>Bacillati</taxon>
        <taxon>Bacillota</taxon>
        <taxon>Clostridia</taxon>
        <taxon>Lachnospirales</taxon>
        <taxon>Lachnospiraceae</taxon>
        <taxon>Mediterraneibacter</taxon>
    </lineage>
</organism>
<feature type="transmembrane region" description="Helical" evidence="8">
    <location>
        <begin position="451"/>
        <end position="474"/>
    </location>
</feature>
<feature type="transmembrane region" description="Helical" evidence="8">
    <location>
        <begin position="162"/>
        <end position="181"/>
    </location>
</feature>
<comment type="subcellular location">
    <subcellularLocation>
        <location evidence="1">Membrane</location>
        <topology evidence="1">Multi-pass membrane protein</topology>
    </subcellularLocation>
</comment>
<dbReference type="InterPro" id="IPR050277">
    <property type="entry name" value="Sodium:Solute_Symporter"/>
</dbReference>
<name>A0A923LLZ3_9FIRM</name>
<dbReference type="Pfam" id="PF00474">
    <property type="entry name" value="SSF"/>
    <property type="match status" value="1"/>
</dbReference>
<feature type="transmembrane region" description="Helical" evidence="8">
    <location>
        <begin position="6"/>
        <end position="26"/>
    </location>
</feature>
<dbReference type="EMBL" id="JACOPF010000005">
    <property type="protein sequence ID" value="MBC5690462.1"/>
    <property type="molecule type" value="Genomic_DNA"/>
</dbReference>
<evidence type="ECO:0000256" key="6">
    <source>
        <dbReference type="ARBA" id="ARBA00023136"/>
    </source>
</evidence>
<dbReference type="InterPro" id="IPR038377">
    <property type="entry name" value="Na/Glc_symporter_sf"/>
</dbReference>
<evidence type="ECO:0000256" key="2">
    <source>
        <dbReference type="ARBA" id="ARBA00006434"/>
    </source>
</evidence>
<evidence type="ECO:0000256" key="1">
    <source>
        <dbReference type="ARBA" id="ARBA00004141"/>
    </source>
</evidence>